<gene>
    <name evidence="8" type="ORF">OJ996_24530</name>
</gene>
<dbReference type="PANTHER" id="PTHR30481:SF4">
    <property type="entry name" value="SITE-SPECIFIC DNA-METHYLTRANSFERASE (ADENINE-SPECIFIC)"/>
    <property type="match status" value="1"/>
</dbReference>
<dbReference type="PIRSF" id="PIRSF000398">
    <property type="entry name" value="M_m6A_EcoRV"/>
    <property type="match status" value="1"/>
</dbReference>
<proteinExistence type="inferred from homology"/>
<dbReference type="Pfam" id="PF02086">
    <property type="entry name" value="MethyltransfD12"/>
    <property type="match status" value="1"/>
</dbReference>
<dbReference type="EMBL" id="JAPDDR010000018">
    <property type="protein sequence ID" value="MCW1916777.1"/>
    <property type="molecule type" value="Genomic_DNA"/>
</dbReference>
<dbReference type="InterPro" id="IPR012263">
    <property type="entry name" value="M_m6A_EcoRV"/>
</dbReference>
<keyword evidence="5" id="KW-0949">S-adenosyl-L-methionine</keyword>
<dbReference type="Gene3D" id="1.10.1020.10">
    <property type="entry name" value="Adenine-specific Methyltransferase, Domain 2"/>
    <property type="match status" value="1"/>
</dbReference>
<evidence type="ECO:0000256" key="7">
    <source>
        <dbReference type="SAM" id="MobiDB-lite"/>
    </source>
</evidence>
<evidence type="ECO:0000256" key="3">
    <source>
        <dbReference type="ARBA" id="ARBA00022603"/>
    </source>
</evidence>
<dbReference type="InterPro" id="IPR029063">
    <property type="entry name" value="SAM-dependent_MTases_sf"/>
</dbReference>
<dbReference type="Gene3D" id="3.40.50.150">
    <property type="entry name" value="Vaccinia Virus protein VP39"/>
    <property type="match status" value="1"/>
</dbReference>
<name>A0ABT3GAC1_9BACT</name>
<dbReference type="PANTHER" id="PTHR30481">
    <property type="entry name" value="DNA ADENINE METHYLASE"/>
    <property type="match status" value="1"/>
</dbReference>
<comment type="catalytic activity">
    <reaction evidence="6">
        <text>a 2'-deoxyadenosine in DNA + S-adenosyl-L-methionine = an N(6)-methyl-2'-deoxyadenosine in DNA + S-adenosyl-L-homocysteine + H(+)</text>
        <dbReference type="Rhea" id="RHEA:15197"/>
        <dbReference type="Rhea" id="RHEA-COMP:12418"/>
        <dbReference type="Rhea" id="RHEA-COMP:12419"/>
        <dbReference type="ChEBI" id="CHEBI:15378"/>
        <dbReference type="ChEBI" id="CHEBI:57856"/>
        <dbReference type="ChEBI" id="CHEBI:59789"/>
        <dbReference type="ChEBI" id="CHEBI:90615"/>
        <dbReference type="ChEBI" id="CHEBI:90616"/>
        <dbReference type="EC" id="2.1.1.72"/>
    </reaction>
</comment>
<dbReference type="PRINTS" id="PR00505">
    <property type="entry name" value="D12N6MTFRASE"/>
</dbReference>
<feature type="region of interest" description="Disordered" evidence="7">
    <location>
        <begin position="266"/>
        <end position="288"/>
    </location>
</feature>
<dbReference type="InterPro" id="IPR023095">
    <property type="entry name" value="Ade_MeTrfase_dom_2"/>
</dbReference>
<evidence type="ECO:0000256" key="2">
    <source>
        <dbReference type="ARBA" id="ARBA00011900"/>
    </source>
</evidence>
<evidence type="ECO:0000313" key="9">
    <source>
        <dbReference type="Proteomes" id="UP001165653"/>
    </source>
</evidence>
<dbReference type="InterPro" id="IPR012327">
    <property type="entry name" value="MeTrfase_D12"/>
</dbReference>
<sequence>MLRHPKPLVSWAGGKRRLLKHLLPLIPSHVCYAEVFGGGGAMLFAKERSKLEVYNDINGELVNLYRQVKWHPAELRNEIALVPSSRELFRSFMASHGLTEIQRAARFLLINRWSFGGLGDSYGISKIAGGGGGNVSLLSLSENVSAVSQRLDRVNIENLDWRKVFAKYDGPSTFFFVDPPYIRASDTNYSAWFPEEMLELRAALELLQGSWLLTVDDSPECRQIFAGLPMRSVGRANGIENRPGRKRNKVYHELIIGPKLPLGVPELRPNCRPNGTQNRRKPLESRVS</sequence>
<evidence type="ECO:0000256" key="1">
    <source>
        <dbReference type="ARBA" id="ARBA00006594"/>
    </source>
</evidence>
<evidence type="ECO:0000256" key="5">
    <source>
        <dbReference type="ARBA" id="ARBA00022691"/>
    </source>
</evidence>
<keyword evidence="3 8" id="KW-0489">Methyltransferase</keyword>
<dbReference type="EC" id="2.1.1.72" evidence="2"/>
<keyword evidence="4" id="KW-0808">Transferase</keyword>
<evidence type="ECO:0000313" key="8">
    <source>
        <dbReference type="EMBL" id="MCW1916777.1"/>
    </source>
</evidence>
<organism evidence="8 9">
    <name type="scientific">Luteolibacter rhizosphaerae</name>
    <dbReference type="NCBI Taxonomy" id="2989719"/>
    <lineage>
        <taxon>Bacteria</taxon>
        <taxon>Pseudomonadati</taxon>
        <taxon>Verrucomicrobiota</taxon>
        <taxon>Verrucomicrobiia</taxon>
        <taxon>Verrucomicrobiales</taxon>
        <taxon>Verrucomicrobiaceae</taxon>
        <taxon>Luteolibacter</taxon>
    </lineage>
</organism>
<protein>
    <recommendedName>
        <fullName evidence="2">site-specific DNA-methyltransferase (adenine-specific)</fullName>
        <ecNumber evidence="2">2.1.1.72</ecNumber>
    </recommendedName>
</protein>
<reference evidence="8" key="1">
    <citation type="submission" date="2022-10" db="EMBL/GenBank/DDBJ databases">
        <title>Luteolibacter sp. GHJ8, whole genome shotgun sequencing project.</title>
        <authorList>
            <person name="Zhao G."/>
            <person name="Shen L."/>
        </authorList>
    </citation>
    <scope>NUCLEOTIDE SEQUENCE</scope>
    <source>
        <strain evidence="8">GHJ8</strain>
    </source>
</reference>
<evidence type="ECO:0000256" key="6">
    <source>
        <dbReference type="ARBA" id="ARBA00047942"/>
    </source>
</evidence>
<dbReference type="SUPFAM" id="SSF53335">
    <property type="entry name" value="S-adenosyl-L-methionine-dependent methyltransferases"/>
    <property type="match status" value="1"/>
</dbReference>
<dbReference type="GO" id="GO:0032259">
    <property type="term" value="P:methylation"/>
    <property type="evidence" value="ECO:0007669"/>
    <property type="project" value="UniProtKB-KW"/>
</dbReference>
<evidence type="ECO:0000256" key="4">
    <source>
        <dbReference type="ARBA" id="ARBA00022679"/>
    </source>
</evidence>
<comment type="similarity">
    <text evidence="1">Belongs to the N(4)/N(6)-methyltransferase family.</text>
</comment>
<accession>A0ABT3GAC1</accession>
<keyword evidence="9" id="KW-1185">Reference proteome</keyword>
<dbReference type="GO" id="GO:0008168">
    <property type="term" value="F:methyltransferase activity"/>
    <property type="evidence" value="ECO:0007669"/>
    <property type="project" value="UniProtKB-KW"/>
</dbReference>
<dbReference type="RefSeq" id="WP_264516377.1">
    <property type="nucleotide sequence ID" value="NZ_JAPDDR010000018.1"/>
</dbReference>
<dbReference type="Proteomes" id="UP001165653">
    <property type="component" value="Unassembled WGS sequence"/>
</dbReference>
<comment type="caution">
    <text evidence="8">The sequence shown here is derived from an EMBL/GenBank/DDBJ whole genome shotgun (WGS) entry which is preliminary data.</text>
</comment>